<comment type="similarity">
    <text evidence="1">Belongs to the glycosyltransferase group 1 family. Glycosyltransferase 4 subfamily.</text>
</comment>
<dbReference type="InterPro" id="IPR050194">
    <property type="entry name" value="Glycosyltransferase_grp1"/>
</dbReference>
<accession>A0A2B0LWR7</accession>
<protein>
    <submittedName>
        <fullName evidence="4">Glycosyltransferase family 1 protein</fullName>
    </submittedName>
</protein>
<name>A0A2B0LWR7_BACCE</name>
<dbReference type="Gene3D" id="3.40.50.2000">
    <property type="entry name" value="Glycogen Phosphorylase B"/>
    <property type="match status" value="2"/>
</dbReference>
<dbReference type="InterPro" id="IPR001296">
    <property type="entry name" value="Glyco_trans_1"/>
</dbReference>
<proteinExistence type="inferred from homology"/>
<dbReference type="Pfam" id="PF13477">
    <property type="entry name" value="Glyco_trans_4_2"/>
    <property type="match status" value="1"/>
</dbReference>
<dbReference type="RefSeq" id="WP_098491401.1">
    <property type="nucleotide sequence ID" value="NZ_NUWN01000054.1"/>
</dbReference>
<sequence length="388" mass="44394">MENKVLFCATVDFHFKAFHLPYMKWFKEQGWEVHVAAAGNMDLPYVDKKYELSIQRSPLQPKNIKAYKELKAIIDKNGYKIIHCHTPMGGALTRLAARNARKYGTKVLYTAHGFHFCKGAPLINWLLYYPIEKVMANYTDCLITINQEDYDLAVHRQFKAPRIEQVHGVGVDTKYFEPVDEVQKRRIRIEMGYKPDNFLMFYAAEFNKNKNQQLLIRSLALIKDDVPNARLLLAGNGPLINDCKNLAKQMGVFEMVDFLGYRNDIAKILPICDIAVASSLREGLPVNIMEAMACGLPVIASENRGHLELVEDKVNGYIISNQDAQMFGLRVLEMSKSKDLLVKMGIESKQKMHKYSIIQVESELSSIYGKYILEETDETENKYNSSCL</sequence>
<dbReference type="PANTHER" id="PTHR45947:SF3">
    <property type="entry name" value="SULFOQUINOVOSYL TRANSFERASE SQD2"/>
    <property type="match status" value="1"/>
</dbReference>
<dbReference type="CDD" id="cd03808">
    <property type="entry name" value="GT4_CapM-like"/>
    <property type="match status" value="1"/>
</dbReference>
<evidence type="ECO:0000259" key="3">
    <source>
        <dbReference type="Pfam" id="PF13477"/>
    </source>
</evidence>
<dbReference type="Pfam" id="PF00534">
    <property type="entry name" value="Glycos_transf_1"/>
    <property type="match status" value="1"/>
</dbReference>
<reference evidence="4 5" key="1">
    <citation type="submission" date="2017-09" db="EMBL/GenBank/DDBJ databases">
        <title>Large-scale bioinformatics analysis of Bacillus genomes uncovers conserved roles of natural products in bacterial physiology.</title>
        <authorList>
            <consortium name="Agbiome Team Llc"/>
            <person name="Bleich R.M."/>
            <person name="Grubbs K.J."/>
            <person name="Santa Maria K.C."/>
            <person name="Allen S.E."/>
            <person name="Farag S."/>
            <person name="Shank E.A."/>
            <person name="Bowers A."/>
        </authorList>
    </citation>
    <scope>NUCLEOTIDE SEQUENCE [LARGE SCALE GENOMIC DNA]</scope>
    <source>
        <strain evidence="4 5">AFS083043</strain>
    </source>
</reference>
<feature type="domain" description="Glycosyl transferase family 1" evidence="2">
    <location>
        <begin position="186"/>
        <end position="350"/>
    </location>
</feature>
<dbReference type="EMBL" id="NUWN01000054">
    <property type="protein sequence ID" value="PFK38378.1"/>
    <property type="molecule type" value="Genomic_DNA"/>
</dbReference>
<evidence type="ECO:0000259" key="2">
    <source>
        <dbReference type="Pfam" id="PF00534"/>
    </source>
</evidence>
<dbReference type="AlphaFoldDB" id="A0A2B0LWR7"/>
<evidence type="ECO:0000313" key="4">
    <source>
        <dbReference type="EMBL" id="PFK38378.1"/>
    </source>
</evidence>
<dbReference type="GO" id="GO:0016757">
    <property type="term" value="F:glycosyltransferase activity"/>
    <property type="evidence" value="ECO:0007669"/>
    <property type="project" value="InterPro"/>
</dbReference>
<evidence type="ECO:0000256" key="1">
    <source>
        <dbReference type="ARBA" id="ARBA00009481"/>
    </source>
</evidence>
<dbReference type="SUPFAM" id="SSF53756">
    <property type="entry name" value="UDP-Glycosyltransferase/glycogen phosphorylase"/>
    <property type="match status" value="1"/>
</dbReference>
<evidence type="ECO:0000313" key="5">
    <source>
        <dbReference type="Proteomes" id="UP000242656"/>
    </source>
</evidence>
<keyword evidence="4" id="KW-0808">Transferase</keyword>
<comment type="caution">
    <text evidence="4">The sequence shown here is derived from an EMBL/GenBank/DDBJ whole genome shotgun (WGS) entry which is preliminary data.</text>
</comment>
<dbReference type="InterPro" id="IPR028098">
    <property type="entry name" value="Glyco_trans_4-like_N"/>
</dbReference>
<gene>
    <name evidence="4" type="ORF">COI93_14585</name>
</gene>
<dbReference type="PANTHER" id="PTHR45947">
    <property type="entry name" value="SULFOQUINOVOSYL TRANSFERASE SQD2"/>
    <property type="match status" value="1"/>
</dbReference>
<feature type="domain" description="Glycosyltransferase subfamily 4-like N-terminal" evidence="3">
    <location>
        <begin position="4"/>
        <end position="146"/>
    </location>
</feature>
<organism evidence="4 5">
    <name type="scientific">Bacillus cereus</name>
    <dbReference type="NCBI Taxonomy" id="1396"/>
    <lineage>
        <taxon>Bacteria</taxon>
        <taxon>Bacillati</taxon>
        <taxon>Bacillota</taxon>
        <taxon>Bacilli</taxon>
        <taxon>Bacillales</taxon>
        <taxon>Bacillaceae</taxon>
        <taxon>Bacillus</taxon>
        <taxon>Bacillus cereus group</taxon>
    </lineage>
</organism>
<dbReference type="Proteomes" id="UP000242656">
    <property type="component" value="Unassembled WGS sequence"/>
</dbReference>